<evidence type="ECO:0000313" key="3">
    <source>
        <dbReference type="Proteomes" id="UP001499924"/>
    </source>
</evidence>
<sequence>MHLRQPVGRDRRRDTQQEQCGVHPREEREATRDQEQRAGQDGRRARGRGAGWAAAVDGGHLRRRG</sequence>
<gene>
    <name evidence="2" type="ORF">GCM10010531_25100</name>
</gene>
<accession>A0ABP6P854</accession>
<proteinExistence type="predicted"/>
<keyword evidence="3" id="KW-1185">Reference proteome</keyword>
<feature type="compositionally biased region" description="Basic and acidic residues" evidence="1">
    <location>
        <begin position="23"/>
        <end position="44"/>
    </location>
</feature>
<name>A0ABP6P854_9ACTN</name>
<feature type="compositionally biased region" description="Basic and acidic residues" evidence="1">
    <location>
        <begin position="7"/>
        <end position="16"/>
    </location>
</feature>
<organism evidence="2 3">
    <name type="scientific">Blastococcus jejuensis</name>
    <dbReference type="NCBI Taxonomy" id="351224"/>
    <lineage>
        <taxon>Bacteria</taxon>
        <taxon>Bacillati</taxon>
        <taxon>Actinomycetota</taxon>
        <taxon>Actinomycetes</taxon>
        <taxon>Geodermatophilales</taxon>
        <taxon>Geodermatophilaceae</taxon>
        <taxon>Blastococcus</taxon>
    </lineage>
</organism>
<dbReference type="Proteomes" id="UP001499924">
    <property type="component" value="Unassembled WGS sequence"/>
</dbReference>
<reference evidence="3" key="1">
    <citation type="journal article" date="2019" name="Int. J. Syst. Evol. Microbiol.">
        <title>The Global Catalogue of Microorganisms (GCM) 10K type strain sequencing project: providing services to taxonomists for standard genome sequencing and annotation.</title>
        <authorList>
            <consortium name="The Broad Institute Genomics Platform"/>
            <consortium name="The Broad Institute Genome Sequencing Center for Infectious Disease"/>
            <person name="Wu L."/>
            <person name="Ma J."/>
        </authorList>
    </citation>
    <scope>NUCLEOTIDE SEQUENCE [LARGE SCALE GENOMIC DNA]</scope>
    <source>
        <strain evidence="3">JCM 15614</strain>
    </source>
</reference>
<comment type="caution">
    <text evidence="2">The sequence shown here is derived from an EMBL/GenBank/DDBJ whole genome shotgun (WGS) entry which is preliminary data.</text>
</comment>
<dbReference type="EMBL" id="BAAAVV010000005">
    <property type="protein sequence ID" value="GAA3170789.1"/>
    <property type="molecule type" value="Genomic_DNA"/>
</dbReference>
<feature type="region of interest" description="Disordered" evidence="1">
    <location>
        <begin position="1"/>
        <end position="65"/>
    </location>
</feature>
<protein>
    <submittedName>
        <fullName evidence="2">Uncharacterized protein</fullName>
    </submittedName>
</protein>
<evidence type="ECO:0000256" key="1">
    <source>
        <dbReference type="SAM" id="MobiDB-lite"/>
    </source>
</evidence>
<evidence type="ECO:0000313" key="2">
    <source>
        <dbReference type="EMBL" id="GAA3170789.1"/>
    </source>
</evidence>